<keyword evidence="2" id="KW-0547">Nucleotide-binding</keyword>
<dbReference type="GO" id="GO:0005525">
    <property type="term" value="F:GTP binding"/>
    <property type="evidence" value="ECO:0007669"/>
    <property type="project" value="InterPro"/>
</dbReference>
<dbReference type="PROSITE" id="PS51419">
    <property type="entry name" value="RAB"/>
    <property type="match status" value="1"/>
</dbReference>
<sequence length="229" mass="26109">MTEQRKLKIIVLGESGVGKTSLLVRYKDGTYRESYKYTNLDLLTKTIRINNTSIHLEMWDTAGFEKCRTYVRGYFRDSHGVLLIYDVTNMTTFNTLESWLSDLRKENETAVVLIVGNKNDDPDRKSVNRKVVKGYAESKDMEYMETSAKTGDNVNEVFDTLIRRILGIPLDDNTDSSNADSGHCSDAEEAISNNRKVYKLPPIVPLRDEGIIKLSAQTDKLRKDDDFCC</sequence>
<dbReference type="Gene3D" id="3.40.50.300">
    <property type="entry name" value="P-loop containing nucleotide triphosphate hydrolases"/>
    <property type="match status" value="1"/>
</dbReference>
<keyword evidence="4" id="KW-1185">Reference proteome</keyword>
<evidence type="ECO:0000313" key="3">
    <source>
        <dbReference type="EMBL" id="KAG8193479.1"/>
    </source>
</evidence>
<gene>
    <name evidence="3" type="ORF">JTE90_023731</name>
</gene>
<comment type="similarity">
    <text evidence="1">Belongs to the small GTPase superfamily. Rab family.</text>
</comment>
<dbReference type="EMBL" id="JAFNEN010000120">
    <property type="protein sequence ID" value="KAG8193479.1"/>
    <property type="molecule type" value="Genomic_DNA"/>
</dbReference>
<accession>A0AAV6VBW5</accession>
<name>A0AAV6VBW5_9ARAC</name>
<dbReference type="FunFam" id="3.40.50.300:FF:001329">
    <property type="entry name" value="Small GTP-binding protein, putative"/>
    <property type="match status" value="1"/>
</dbReference>
<comment type="caution">
    <text evidence="3">The sequence shown here is derived from an EMBL/GenBank/DDBJ whole genome shotgun (WGS) entry which is preliminary data.</text>
</comment>
<dbReference type="CDD" id="cd00154">
    <property type="entry name" value="Rab"/>
    <property type="match status" value="1"/>
</dbReference>
<evidence type="ECO:0000256" key="2">
    <source>
        <dbReference type="ARBA" id="ARBA00022741"/>
    </source>
</evidence>
<dbReference type="Pfam" id="PF00071">
    <property type="entry name" value="Ras"/>
    <property type="match status" value="1"/>
</dbReference>
<dbReference type="SUPFAM" id="SSF52540">
    <property type="entry name" value="P-loop containing nucleoside triphosphate hydrolases"/>
    <property type="match status" value="1"/>
</dbReference>
<dbReference type="SMART" id="SM00174">
    <property type="entry name" value="RHO"/>
    <property type="match status" value="1"/>
</dbReference>
<dbReference type="GO" id="GO:0003924">
    <property type="term" value="F:GTPase activity"/>
    <property type="evidence" value="ECO:0007669"/>
    <property type="project" value="InterPro"/>
</dbReference>
<dbReference type="SMART" id="SM00173">
    <property type="entry name" value="RAS"/>
    <property type="match status" value="1"/>
</dbReference>
<dbReference type="SMART" id="SM00175">
    <property type="entry name" value="RAB"/>
    <property type="match status" value="1"/>
</dbReference>
<reference evidence="3 4" key="1">
    <citation type="journal article" date="2022" name="Nat. Ecol. Evol.">
        <title>A masculinizing supergene underlies an exaggerated male reproductive morph in a spider.</title>
        <authorList>
            <person name="Hendrickx F."/>
            <person name="De Corte Z."/>
            <person name="Sonet G."/>
            <person name="Van Belleghem S.M."/>
            <person name="Kostlbacher S."/>
            <person name="Vangestel C."/>
        </authorList>
    </citation>
    <scope>NUCLEOTIDE SEQUENCE [LARGE SCALE GENOMIC DNA]</scope>
    <source>
        <strain evidence="3">W744_W776</strain>
    </source>
</reference>
<proteinExistence type="inferred from homology"/>
<dbReference type="PROSITE" id="PS51420">
    <property type="entry name" value="RHO"/>
    <property type="match status" value="1"/>
</dbReference>
<dbReference type="PROSITE" id="PS51421">
    <property type="entry name" value="RAS"/>
    <property type="match status" value="1"/>
</dbReference>
<dbReference type="Proteomes" id="UP000827092">
    <property type="component" value="Unassembled WGS sequence"/>
</dbReference>
<evidence type="ECO:0000256" key="1">
    <source>
        <dbReference type="ARBA" id="ARBA00006270"/>
    </source>
</evidence>
<dbReference type="PANTHER" id="PTHR47978">
    <property type="match status" value="1"/>
</dbReference>
<dbReference type="SMART" id="SM00176">
    <property type="entry name" value="RAN"/>
    <property type="match status" value="1"/>
</dbReference>
<evidence type="ECO:0008006" key="5">
    <source>
        <dbReference type="Google" id="ProtNLM"/>
    </source>
</evidence>
<organism evidence="3 4">
    <name type="scientific">Oedothorax gibbosus</name>
    <dbReference type="NCBI Taxonomy" id="931172"/>
    <lineage>
        <taxon>Eukaryota</taxon>
        <taxon>Metazoa</taxon>
        <taxon>Ecdysozoa</taxon>
        <taxon>Arthropoda</taxon>
        <taxon>Chelicerata</taxon>
        <taxon>Arachnida</taxon>
        <taxon>Araneae</taxon>
        <taxon>Araneomorphae</taxon>
        <taxon>Entelegynae</taxon>
        <taxon>Araneoidea</taxon>
        <taxon>Linyphiidae</taxon>
        <taxon>Erigoninae</taxon>
        <taxon>Oedothorax</taxon>
    </lineage>
</organism>
<dbReference type="AlphaFoldDB" id="A0AAV6VBW5"/>
<dbReference type="PRINTS" id="PR00449">
    <property type="entry name" value="RASTRNSFRMNG"/>
</dbReference>
<dbReference type="InterPro" id="IPR001806">
    <property type="entry name" value="Small_GTPase"/>
</dbReference>
<dbReference type="NCBIfam" id="TIGR00231">
    <property type="entry name" value="small_GTP"/>
    <property type="match status" value="1"/>
</dbReference>
<dbReference type="InterPro" id="IPR005225">
    <property type="entry name" value="Small_GTP-bd"/>
</dbReference>
<dbReference type="InterPro" id="IPR027417">
    <property type="entry name" value="P-loop_NTPase"/>
</dbReference>
<protein>
    <recommendedName>
        <fullName evidence="5">Ras-related protein Rab-18</fullName>
    </recommendedName>
</protein>
<evidence type="ECO:0000313" key="4">
    <source>
        <dbReference type="Proteomes" id="UP000827092"/>
    </source>
</evidence>